<name>A0ACC0BYM6_CATRO</name>
<accession>A0ACC0BYM6</accession>
<comment type="caution">
    <text evidence="1">The sequence shown here is derived from an EMBL/GenBank/DDBJ whole genome shotgun (WGS) entry which is preliminary data.</text>
</comment>
<keyword evidence="2" id="KW-1185">Reference proteome</keyword>
<reference evidence="2" key="1">
    <citation type="journal article" date="2023" name="Nat. Plants">
        <title>Single-cell RNA sequencing provides a high-resolution roadmap for understanding the multicellular compartmentation of specialized metabolism.</title>
        <authorList>
            <person name="Sun S."/>
            <person name="Shen X."/>
            <person name="Li Y."/>
            <person name="Li Y."/>
            <person name="Wang S."/>
            <person name="Li R."/>
            <person name="Zhang H."/>
            <person name="Shen G."/>
            <person name="Guo B."/>
            <person name="Wei J."/>
            <person name="Xu J."/>
            <person name="St-Pierre B."/>
            <person name="Chen S."/>
            <person name="Sun C."/>
        </authorList>
    </citation>
    <scope>NUCLEOTIDE SEQUENCE [LARGE SCALE GENOMIC DNA]</scope>
</reference>
<gene>
    <name evidence="1" type="ORF">M9H77_08705</name>
</gene>
<proteinExistence type="predicted"/>
<dbReference type="EMBL" id="CM044702">
    <property type="protein sequence ID" value="KAI5677755.1"/>
    <property type="molecule type" value="Genomic_DNA"/>
</dbReference>
<protein>
    <submittedName>
        <fullName evidence="1">Uncharacterized protein</fullName>
    </submittedName>
</protein>
<evidence type="ECO:0000313" key="1">
    <source>
        <dbReference type="EMBL" id="KAI5677755.1"/>
    </source>
</evidence>
<sequence>MMKCWELLDLSPTVGSGPTIIGRLLDGQVFKTTTYRRGCGIKSTCNLKIPIKVASEKPPIEGQFVSFKTVNKGSTIGLIHHGKGWKQRANKRTIIISLHEIYIIFVMVVSMDSMLIVGTIMEMETSFLKTCWSW</sequence>
<dbReference type="Proteomes" id="UP001060085">
    <property type="component" value="Linkage Group LG02"/>
</dbReference>
<evidence type="ECO:0000313" key="2">
    <source>
        <dbReference type="Proteomes" id="UP001060085"/>
    </source>
</evidence>
<organism evidence="1 2">
    <name type="scientific">Catharanthus roseus</name>
    <name type="common">Madagascar periwinkle</name>
    <name type="synonym">Vinca rosea</name>
    <dbReference type="NCBI Taxonomy" id="4058"/>
    <lineage>
        <taxon>Eukaryota</taxon>
        <taxon>Viridiplantae</taxon>
        <taxon>Streptophyta</taxon>
        <taxon>Embryophyta</taxon>
        <taxon>Tracheophyta</taxon>
        <taxon>Spermatophyta</taxon>
        <taxon>Magnoliopsida</taxon>
        <taxon>eudicotyledons</taxon>
        <taxon>Gunneridae</taxon>
        <taxon>Pentapetalae</taxon>
        <taxon>asterids</taxon>
        <taxon>lamiids</taxon>
        <taxon>Gentianales</taxon>
        <taxon>Apocynaceae</taxon>
        <taxon>Rauvolfioideae</taxon>
        <taxon>Vinceae</taxon>
        <taxon>Catharanthinae</taxon>
        <taxon>Catharanthus</taxon>
    </lineage>
</organism>